<dbReference type="InterPro" id="IPR051312">
    <property type="entry name" value="Diverse_Substr_Oxidored"/>
</dbReference>
<dbReference type="InterPro" id="IPR016167">
    <property type="entry name" value="FAD-bd_PCMH_sub1"/>
</dbReference>
<dbReference type="InterPro" id="IPR016166">
    <property type="entry name" value="FAD-bd_PCMH"/>
</dbReference>
<dbReference type="EMBL" id="CP019602">
    <property type="protein sequence ID" value="ARU16003.1"/>
    <property type="molecule type" value="Genomic_DNA"/>
</dbReference>
<name>A0A1Z1FB95_9SPHN</name>
<accession>A0A1Z1FB95</accession>
<dbReference type="InterPro" id="IPR005107">
    <property type="entry name" value="CO_DH_flav_C"/>
</dbReference>
<dbReference type="SUPFAM" id="SSF56176">
    <property type="entry name" value="FAD-binding/transporter-associated domain-like"/>
    <property type="match status" value="1"/>
</dbReference>
<dbReference type="SUPFAM" id="SSF55447">
    <property type="entry name" value="CO dehydrogenase flavoprotein C-terminal domain-like"/>
    <property type="match status" value="1"/>
</dbReference>
<proteinExistence type="predicted"/>
<evidence type="ECO:0000313" key="5">
    <source>
        <dbReference type="Proteomes" id="UP000195807"/>
    </source>
</evidence>
<reference evidence="4 5" key="1">
    <citation type="submission" date="2017-01" db="EMBL/GenBank/DDBJ databases">
        <title>Complete genome sequence of esterase-producing bacterium Croceicoccus marinus E4A9.</title>
        <authorList>
            <person name="Wu Y.-H."/>
            <person name="Cheng H."/>
            <person name="Xu L."/>
            <person name="Huo Y.-Y."/>
            <person name="Wang C.-S."/>
            <person name="Xu X.-W."/>
        </authorList>
    </citation>
    <scope>NUCLEOTIDE SEQUENCE [LARGE SCALE GENOMIC DNA]</scope>
    <source>
        <strain evidence="4 5">E4A9</strain>
    </source>
</reference>
<dbReference type="PANTHER" id="PTHR42659:SF5">
    <property type="entry name" value="ALDEHYDE OXIDOREDUCTASE FAD-BINDING SUBUNIT PAOB"/>
    <property type="match status" value="1"/>
</dbReference>
<evidence type="ECO:0000313" key="4">
    <source>
        <dbReference type="EMBL" id="ARU16003.1"/>
    </source>
</evidence>
<sequence length="329" mass="34852">MKPFDLQRADSLAHASQLCAGDASKPIGGGTNLVDLLKLEVETPDTLVDINRLPMAGIDPIDGGGLRIGALASNTAVAVDDRVRADWPVLSRAILAGATQQLRNRATTGGNLCQRTRCYYFTNIDQPCNKREPGSGCGAIDGIARLHAVLGTSDQCIATYPGDMAVAMAALDAAVEIASENGKSRSVPVRDFHRLPGDTPWRDNVLEEGEIITGVTLPAPVEGKQIYRKVRERSSYAFALVSVAAVVAMDEGGLISRADLAFGGLAHKPWHDPRIAELLVGKAPDEALFDKAAGLLLEDAQGYGENDFKIPLARRTLKAVLGEATGTSS</sequence>
<evidence type="ECO:0000256" key="2">
    <source>
        <dbReference type="ARBA" id="ARBA00022827"/>
    </source>
</evidence>
<dbReference type="AlphaFoldDB" id="A0A1Z1FB95"/>
<evidence type="ECO:0000256" key="1">
    <source>
        <dbReference type="ARBA" id="ARBA00022630"/>
    </source>
</evidence>
<protein>
    <submittedName>
        <fullName evidence="4">Xanthine dehydrogenase</fullName>
    </submittedName>
</protein>
<keyword evidence="5" id="KW-1185">Reference proteome</keyword>
<feature type="domain" description="FAD-binding PCMH-type" evidence="3">
    <location>
        <begin position="1"/>
        <end position="222"/>
    </location>
</feature>
<dbReference type="PANTHER" id="PTHR42659">
    <property type="entry name" value="XANTHINE DEHYDROGENASE SUBUNIT C-RELATED"/>
    <property type="match status" value="1"/>
</dbReference>
<dbReference type="PROSITE" id="PS51387">
    <property type="entry name" value="FAD_PCMH"/>
    <property type="match status" value="1"/>
</dbReference>
<dbReference type="RefSeq" id="WP_066844544.1">
    <property type="nucleotide sequence ID" value="NZ_CP019602.1"/>
</dbReference>
<dbReference type="Proteomes" id="UP000195807">
    <property type="component" value="Chromosome"/>
</dbReference>
<dbReference type="InterPro" id="IPR036683">
    <property type="entry name" value="CO_DH_flav_C_dom_sf"/>
</dbReference>
<dbReference type="InterPro" id="IPR002346">
    <property type="entry name" value="Mopterin_DH_FAD-bd"/>
</dbReference>
<dbReference type="Pfam" id="PF00941">
    <property type="entry name" value="FAD_binding_5"/>
    <property type="match status" value="1"/>
</dbReference>
<dbReference type="InterPro" id="IPR036318">
    <property type="entry name" value="FAD-bd_PCMH-like_sf"/>
</dbReference>
<dbReference type="GO" id="GO:0016491">
    <property type="term" value="F:oxidoreductase activity"/>
    <property type="evidence" value="ECO:0007669"/>
    <property type="project" value="InterPro"/>
</dbReference>
<dbReference type="Pfam" id="PF03450">
    <property type="entry name" value="CO_deh_flav_C"/>
    <property type="match status" value="1"/>
</dbReference>
<dbReference type="InterPro" id="IPR016169">
    <property type="entry name" value="FAD-bd_PCMH_sub2"/>
</dbReference>
<keyword evidence="1" id="KW-0285">Flavoprotein</keyword>
<evidence type="ECO:0000259" key="3">
    <source>
        <dbReference type="PROSITE" id="PS51387"/>
    </source>
</evidence>
<dbReference type="Gene3D" id="3.30.390.50">
    <property type="entry name" value="CO dehydrogenase flavoprotein, C-terminal domain"/>
    <property type="match status" value="1"/>
</dbReference>
<dbReference type="Gene3D" id="3.30.43.10">
    <property type="entry name" value="Uridine Diphospho-n-acetylenolpyruvylglucosamine Reductase, domain 2"/>
    <property type="match status" value="1"/>
</dbReference>
<dbReference type="KEGG" id="cman:A9D14_07120"/>
<organism evidence="4 5">
    <name type="scientific">Croceicoccus marinus</name>
    <dbReference type="NCBI Taxonomy" id="450378"/>
    <lineage>
        <taxon>Bacteria</taxon>
        <taxon>Pseudomonadati</taxon>
        <taxon>Pseudomonadota</taxon>
        <taxon>Alphaproteobacteria</taxon>
        <taxon>Sphingomonadales</taxon>
        <taxon>Erythrobacteraceae</taxon>
        <taxon>Croceicoccus</taxon>
    </lineage>
</organism>
<dbReference type="STRING" id="450378.GCA_001661675_01426"/>
<dbReference type="OrthoDB" id="9814706at2"/>
<dbReference type="GO" id="GO:0071949">
    <property type="term" value="F:FAD binding"/>
    <property type="evidence" value="ECO:0007669"/>
    <property type="project" value="InterPro"/>
</dbReference>
<dbReference type="Gene3D" id="3.30.465.10">
    <property type="match status" value="2"/>
</dbReference>
<dbReference type="SMART" id="SM01092">
    <property type="entry name" value="CO_deh_flav_C"/>
    <property type="match status" value="1"/>
</dbReference>
<gene>
    <name evidence="4" type="ORF">A9D14_07120</name>
</gene>
<keyword evidence="2" id="KW-0274">FAD</keyword>